<reference evidence="1" key="1">
    <citation type="submission" date="2018-02" db="EMBL/GenBank/DDBJ databases">
        <authorList>
            <person name="Cohen D.B."/>
            <person name="Kent A.D."/>
        </authorList>
    </citation>
    <scope>NUCLEOTIDE SEQUENCE</scope>
</reference>
<proteinExistence type="predicted"/>
<protein>
    <submittedName>
        <fullName evidence="1">Uncharacterized protein</fullName>
    </submittedName>
</protein>
<organism evidence="1">
    <name type="scientific">Fagus sylvatica</name>
    <name type="common">Beechnut</name>
    <dbReference type="NCBI Taxonomy" id="28930"/>
    <lineage>
        <taxon>Eukaryota</taxon>
        <taxon>Viridiplantae</taxon>
        <taxon>Streptophyta</taxon>
        <taxon>Embryophyta</taxon>
        <taxon>Tracheophyta</taxon>
        <taxon>Spermatophyta</taxon>
        <taxon>Magnoliopsida</taxon>
        <taxon>eudicotyledons</taxon>
        <taxon>Gunneridae</taxon>
        <taxon>Pentapetalae</taxon>
        <taxon>rosids</taxon>
        <taxon>fabids</taxon>
        <taxon>Fagales</taxon>
        <taxon>Fagaceae</taxon>
        <taxon>Fagus</taxon>
    </lineage>
</organism>
<name>A0A2N9FAZ8_FAGSY</name>
<dbReference type="EMBL" id="OIVN01000703">
    <property type="protein sequence ID" value="SPC84353.1"/>
    <property type="molecule type" value="Genomic_DNA"/>
</dbReference>
<gene>
    <name evidence="1" type="ORF">FSB_LOCUS12235</name>
</gene>
<accession>A0A2N9FAZ8</accession>
<dbReference type="AlphaFoldDB" id="A0A2N9FAZ8"/>
<evidence type="ECO:0000313" key="1">
    <source>
        <dbReference type="EMBL" id="SPC84353.1"/>
    </source>
</evidence>
<sequence length="186" mass="19396">MSIVVVEIHMFIWSTQYDFGLDEAGAGLLLHLGGGQSRGGGGVERHHGMPPGNVPQSVSKAAHPILFLFLVIVEKISKVELPGCGGGGGGVKGKVFMVVVKEKEAVEGGVVEEIGVVLLLGNCGVHELEEVAVAMRAKESLGMGLRDEIDTHITFVAPVCLPFFFVFFLGPGHRSVGGAAGAAHCL</sequence>